<dbReference type="Proteomes" id="UP000001349">
    <property type="component" value="Chromosome"/>
</dbReference>
<dbReference type="STRING" id="394503.Ccel_3347"/>
<accession>B8I1K1</accession>
<proteinExistence type="predicted"/>
<organism evidence="1 2">
    <name type="scientific">Ruminiclostridium cellulolyticum (strain ATCC 35319 / DSM 5812 / JCM 6584 / H10)</name>
    <name type="common">Clostridium cellulolyticum</name>
    <dbReference type="NCBI Taxonomy" id="394503"/>
    <lineage>
        <taxon>Bacteria</taxon>
        <taxon>Bacillati</taxon>
        <taxon>Bacillota</taxon>
        <taxon>Clostridia</taxon>
        <taxon>Eubacteriales</taxon>
        <taxon>Oscillospiraceae</taxon>
        <taxon>Ruminiclostridium</taxon>
    </lineage>
</organism>
<dbReference type="EMBL" id="CP001348">
    <property type="protein sequence ID" value="ACL77636.1"/>
    <property type="molecule type" value="Genomic_DNA"/>
</dbReference>
<evidence type="ECO:0000313" key="2">
    <source>
        <dbReference type="Proteomes" id="UP000001349"/>
    </source>
</evidence>
<dbReference type="KEGG" id="cce:Ccel_3347"/>
<sequence>MDIFELITYLKETEDYIEYSFYKHSSEIMNAISNKGIDEILGIISMREIKKGAYECVTTWEVDNNTCFSKTVLIDISNEMIYITETLDGTDSQSAKADLISDFDVQKEYSEIIDLMKTKQLNSIEKELLTKVVATFFK</sequence>
<gene>
    <name evidence="1" type="ordered locus">Ccel_3347</name>
</gene>
<evidence type="ECO:0000313" key="1">
    <source>
        <dbReference type="EMBL" id="ACL77636.1"/>
    </source>
</evidence>
<dbReference type="RefSeq" id="WP_015926688.1">
    <property type="nucleotide sequence ID" value="NC_011898.1"/>
</dbReference>
<reference evidence="1 2" key="1">
    <citation type="submission" date="2009-01" db="EMBL/GenBank/DDBJ databases">
        <title>Complete sequence of Clostridium cellulolyticum H10.</title>
        <authorList>
            <consortium name="US DOE Joint Genome Institute"/>
            <person name="Lucas S."/>
            <person name="Copeland A."/>
            <person name="Lapidus A."/>
            <person name="Glavina del Rio T."/>
            <person name="Dalin E."/>
            <person name="Tice H."/>
            <person name="Bruce D."/>
            <person name="Goodwin L."/>
            <person name="Pitluck S."/>
            <person name="Chertkov O."/>
            <person name="Saunders E."/>
            <person name="Brettin T."/>
            <person name="Detter J.C."/>
            <person name="Han C."/>
            <person name="Larimer F."/>
            <person name="Land M."/>
            <person name="Hauser L."/>
            <person name="Kyrpides N."/>
            <person name="Ivanova N."/>
            <person name="Zhou J."/>
            <person name="Richardson P."/>
        </authorList>
    </citation>
    <scope>NUCLEOTIDE SEQUENCE [LARGE SCALE GENOMIC DNA]</scope>
    <source>
        <strain evidence="2">ATCC 35319 / DSM 5812 / JCM 6584 / H10</strain>
    </source>
</reference>
<name>B8I1K1_RUMCH</name>
<protein>
    <submittedName>
        <fullName evidence="1">Uncharacterized protein</fullName>
    </submittedName>
</protein>
<keyword evidence="2" id="KW-1185">Reference proteome</keyword>
<dbReference type="eggNOG" id="ENOG5033U8Y">
    <property type="taxonomic scope" value="Bacteria"/>
</dbReference>
<dbReference type="OrthoDB" id="1739386at2"/>
<dbReference type="AlphaFoldDB" id="B8I1K1"/>
<dbReference type="HOGENOM" id="CLU_1851715_0_0_9"/>